<dbReference type="Proteomes" id="UP000018144">
    <property type="component" value="Unassembled WGS sequence"/>
</dbReference>
<feature type="chain" id="PRO_5004651861" description="Protein BIG1" evidence="11">
    <location>
        <begin position="17"/>
        <end position="296"/>
    </location>
</feature>
<keyword evidence="4 10" id="KW-0812">Transmembrane</keyword>
<feature type="domain" description="V-type proton ATPase subunit S1/VOA1 transmembrane" evidence="12">
    <location>
        <begin position="246"/>
        <end position="285"/>
    </location>
</feature>
<protein>
    <recommendedName>
        <fullName evidence="3">Protein BIG1</fullName>
    </recommendedName>
</protein>
<dbReference type="AlphaFoldDB" id="U4L394"/>
<dbReference type="PANTHER" id="PTHR28285">
    <property type="entry name" value="PROTEIN BIG1"/>
    <property type="match status" value="1"/>
</dbReference>
<dbReference type="GO" id="GO:0006078">
    <property type="term" value="P:(1-&gt;6)-beta-D-glucan biosynthetic process"/>
    <property type="evidence" value="ECO:0007669"/>
    <property type="project" value="TreeGrafter"/>
</dbReference>
<keyword evidence="7 10" id="KW-1133">Transmembrane helix</keyword>
<evidence type="ECO:0000256" key="1">
    <source>
        <dbReference type="ARBA" id="ARBA00004115"/>
    </source>
</evidence>
<keyword evidence="5 11" id="KW-0732">Signal</keyword>
<evidence type="ECO:0000256" key="6">
    <source>
        <dbReference type="ARBA" id="ARBA00022824"/>
    </source>
</evidence>
<dbReference type="InterPro" id="IPR046756">
    <property type="entry name" value="VAS1/VOA1_TM"/>
</dbReference>
<dbReference type="EMBL" id="HF935312">
    <property type="protein sequence ID" value="CCX06783.1"/>
    <property type="molecule type" value="Genomic_DNA"/>
</dbReference>
<dbReference type="GO" id="GO:0071555">
    <property type="term" value="P:cell wall organization"/>
    <property type="evidence" value="ECO:0007669"/>
    <property type="project" value="UniProtKB-KW"/>
</dbReference>
<evidence type="ECO:0000256" key="5">
    <source>
        <dbReference type="ARBA" id="ARBA00022729"/>
    </source>
</evidence>
<evidence type="ECO:0000256" key="9">
    <source>
        <dbReference type="ARBA" id="ARBA00023316"/>
    </source>
</evidence>
<dbReference type="Pfam" id="PF20520">
    <property type="entry name" value="Ac45-VOA1_TM"/>
    <property type="match status" value="1"/>
</dbReference>
<keyword evidence="14" id="KW-1185">Reference proteome</keyword>
<evidence type="ECO:0000256" key="4">
    <source>
        <dbReference type="ARBA" id="ARBA00022692"/>
    </source>
</evidence>
<evidence type="ECO:0000259" key="12">
    <source>
        <dbReference type="Pfam" id="PF20520"/>
    </source>
</evidence>
<keyword evidence="8 10" id="KW-0472">Membrane</keyword>
<evidence type="ECO:0000256" key="2">
    <source>
        <dbReference type="ARBA" id="ARBA00008203"/>
    </source>
</evidence>
<dbReference type="InterPro" id="IPR037654">
    <property type="entry name" value="Big1"/>
</dbReference>
<evidence type="ECO:0000256" key="3">
    <source>
        <dbReference type="ARBA" id="ARBA00022089"/>
    </source>
</evidence>
<evidence type="ECO:0000256" key="8">
    <source>
        <dbReference type="ARBA" id="ARBA00023136"/>
    </source>
</evidence>
<dbReference type="GO" id="GO:0005789">
    <property type="term" value="C:endoplasmic reticulum membrane"/>
    <property type="evidence" value="ECO:0007669"/>
    <property type="project" value="UniProtKB-SubCell"/>
</dbReference>
<comment type="similarity">
    <text evidence="2">Belongs to the BIG1 family.</text>
</comment>
<comment type="subcellular location">
    <subcellularLocation>
        <location evidence="1">Endoplasmic reticulum membrane</location>
        <topology evidence="1">Single-pass type I membrane protein</topology>
    </subcellularLocation>
</comment>
<reference evidence="13 14" key="1">
    <citation type="journal article" date="2013" name="PLoS Genet.">
        <title>The genome and development-dependent transcriptomes of Pyronema confluens: a window into fungal evolution.</title>
        <authorList>
            <person name="Traeger S."/>
            <person name="Altegoer F."/>
            <person name="Freitag M."/>
            <person name="Gabaldon T."/>
            <person name="Kempken F."/>
            <person name="Kumar A."/>
            <person name="Marcet-Houben M."/>
            <person name="Poggeler S."/>
            <person name="Stajich J.E."/>
            <person name="Nowrousian M."/>
        </authorList>
    </citation>
    <scope>NUCLEOTIDE SEQUENCE [LARGE SCALE GENOMIC DNA]</scope>
    <source>
        <strain evidence="14">CBS 100304</strain>
        <tissue evidence="13">Vegetative mycelium</tissue>
    </source>
</reference>
<feature type="signal peptide" evidence="11">
    <location>
        <begin position="1"/>
        <end position="16"/>
    </location>
</feature>
<keyword evidence="6" id="KW-0256">Endoplasmic reticulum</keyword>
<evidence type="ECO:0000256" key="11">
    <source>
        <dbReference type="SAM" id="SignalP"/>
    </source>
</evidence>
<dbReference type="PANTHER" id="PTHR28285:SF1">
    <property type="entry name" value="PROTEIN BIG1"/>
    <property type="match status" value="1"/>
</dbReference>
<dbReference type="GO" id="GO:0009272">
    <property type="term" value="P:fungal-type cell wall biogenesis"/>
    <property type="evidence" value="ECO:0007669"/>
    <property type="project" value="TreeGrafter"/>
</dbReference>
<evidence type="ECO:0000256" key="7">
    <source>
        <dbReference type="ARBA" id="ARBA00022989"/>
    </source>
</evidence>
<proteinExistence type="inferred from homology"/>
<evidence type="ECO:0000313" key="14">
    <source>
        <dbReference type="Proteomes" id="UP000018144"/>
    </source>
</evidence>
<accession>U4L394</accession>
<feature type="transmembrane region" description="Helical" evidence="10">
    <location>
        <begin position="247"/>
        <end position="270"/>
    </location>
</feature>
<organism evidence="13 14">
    <name type="scientific">Pyronema omphalodes (strain CBS 100304)</name>
    <name type="common">Pyronema confluens</name>
    <dbReference type="NCBI Taxonomy" id="1076935"/>
    <lineage>
        <taxon>Eukaryota</taxon>
        <taxon>Fungi</taxon>
        <taxon>Dikarya</taxon>
        <taxon>Ascomycota</taxon>
        <taxon>Pezizomycotina</taxon>
        <taxon>Pezizomycetes</taxon>
        <taxon>Pezizales</taxon>
        <taxon>Pyronemataceae</taxon>
        <taxon>Pyronema</taxon>
    </lineage>
</organism>
<gene>
    <name evidence="13" type="ORF">PCON_06370</name>
</gene>
<dbReference type="OMA" id="YFTPGIF"/>
<name>U4L394_PYROM</name>
<dbReference type="eggNOG" id="ENOG502S6TD">
    <property type="taxonomic scope" value="Eukaryota"/>
</dbReference>
<evidence type="ECO:0000256" key="10">
    <source>
        <dbReference type="SAM" id="Phobius"/>
    </source>
</evidence>
<dbReference type="OrthoDB" id="9985059at2759"/>
<dbReference type="STRING" id="1076935.U4L394"/>
<sequence length="296" mass="32777">MRSIFLSIALAASVHAFSDTSPYILVSSSSGIPDAPRTHRILSSTTFVQAAKEVVTRCDADNYILVSQPGLHIEDLAQPHSGVHLKDLLSSVDEEFKWVASNVFVPSVENDMGSVIESLQHDVVEKCGARLMGVDAKTGSLSLHADEGKRPRILRVDFDRLPQEGQKRGKMVEQHDAFLHSVLDLIGRGKYTLVYASSPIAAEKQVKKTTQEKVEEIWQELELRSVLEEGQPKRNETQGGLFHRYQFFTPGIFMGYIAFFVMAGIFYVGLSAVSSIKVSYGSFDKDMGPAAQKKQQ</sequence>
<keyword evidence="9" id="KW-0961">Cell wall biogenesis/degradation</keyword>
<evidence type="ECO:0000313" key="13">
    <source>
        <dbReference type="EMBL" id="CCX06783.1"/>
    </source>
</evidence>